<name>A0AAN9F2G6_CROPI</name>
<evidence type="ECO:0000313" key="2">
    <source>
        <dbReference type="Proteomes" id="UP001372338"/>
    </source>
</evidence>
<dbReference type="PANTHER" id="PTHR19878">
    <property type="entry name" value="AUTOPHAGY PROTEIN 16-LIKE"/>
    <property type="match status" value="1"/>
</dbReference>
<protein>
    <submittedName>
        <fullName evidence="1">Uncharacterized protein</fullName>
    </submittedName>
</protein>
<organism evidence="1 2">
    <name type="scientific">Crotalaria pallida</name>
    <name type="common">Smooth rattlebox</name>
    <name type="synonym">Crotalaria striata</name>
    <dbReference type="NCBI Taxonomy" id="3830"/>
    <lineage>
        <taxon>Eukaryota</taxon>
        <taxon>Viridiplantae</taxon>
        <taxon>Streptophyta</taxon>
        <taxon>Embryophyta</taxon>
        <taxon>Tracheophyta</taxon>
        <taxon>Spermatophyta</taxon>
        <taxon>Magnoliopsida</taxon>
        <taxon>eudicotyledons</taxon>
        <taxon>Gunneridae</taxon>
        <taxon>Pentapetalae</taxon>
        <taxon>rosids</taxon>
        <taxon>fabids</taxon>
        <taxon>Fabales</taxon>
        <taxon>Fabaceae</taxon>
        <taxon>Papilionoideae</taxon>
        <taxon>50 kb inversion clade</taxon>
        <taxon>genistoids sensu lato</taxon>
        <taxon>core genistoids</taxon>
        <taxon>Crotalarieae</taxon>
        <taxon>Crotalaria</taxon>
    </lineage>
</organism>
<evidence type="ECO:0000313" key="1">
    <source>
        <dbReference type="EMBL" id="KAK7266368.1"/>
    </source>
</evidence>
<dbReference type="Proteomes" id="UP001372338">
    <property type="component" value="Unassembled WGS sequence"/>
</dbReference>
<proteinExistence type="predicted"/>
<dbReference type="AlphaFoldDB" id="A0AAN9F2G6"/>
<reference evidence="1 2" key="1">
    <citation type="submission" date="2024-01" db="EMBL/GenBank/DDBJ databases">
        <title>The genomes of 5 underutilized Papilionoideae crops provide insights into root nodulation and disease resistanc.</title>
        <authorList>
            <person name="Yuan L."/>
        </authorList>
    </citation>
    <scope>NUCLEOTIDE SEQUENCE [LARGE SCALE GENOMIC DNA]</scope>
    <source>
        <strain evidence="1">ZHUSHIDOU_FW_LH</strain>
        <tissue evidence="1">Leaf</tissue>
    </source>
</reference>
<dbReference type="PANTHER" id="PTHR19878:SF17">
    <property type="entry name" value="TRANSDUCIN_WD40 REPEAT-LIKE SUPERFAMILY PROTEIN"/>
    <property type="match status" value="1"/>
</dbReference>
<accession>A0AAN9F2G6</accession>
<dbReference type="EMBL" id="JAYWIO010000004">
    <property type="protein sequence ID" value="KAK7266368.1"/>
    <property type="molecule type" value="Genomic_DNA"/>
</dbReference>
<gene>
    <name evidence="1" type="ORF">RIF29_19012</name>
</gene>
<keyword evidence="2" id="KW-1185">Reference proteome</keyword>
<comment type="caution">
    <text evidence="1">The sequence shown here is derived from an EMBL/GenBank/DDBJ whole genome shotgun (WGS) entry which is preliminary data.</text>
</comment>
<dbReference type="InterPro" id="IPR045160">
    <property type="entry name" value="ATG16"/>
</dbReference>
<sequence>MVPRGAAASVCFKIGLAHLEQNQLSDALSCFDEAFLALAKEQSRGSDIKAQATICAQYKIAVTLLRNFLFVSKEENAAMKVIGIP</sequence>
<dbReference type="GO" id="GO:0000045">
    <property type="term" value="P:autophagosome assembly"/>
    <property type="evidence" value="ECO:0007669"/>
    <property type="project" value="InterPro"/>
</dbReference>